<sequence length="166" mass="19394">MATCSLVSVMEKRRKPSLTQALAKQVLEQAHILEQLAKKKKEASEEIPIKKGYTFRLESRNPFRTQTVYKIMEEIILEGMDGFYYNPKEAAELCKKFSSEIRTKVKALNFERYKLICGVEIVQKNLQGIHSICSFLWDPERDNFSLYTFDKFDLFVAAYVFGVYHE</sequence>
<dbReference type="Gene3D" id="3.30.1140.40">
    <property type="entry name" value="Tctex-1"/>
    <property type="match status" value="1"/>
</dbReference>
<dbReference type="InterPro" id="IPR038586">
    <property type="entry name" value="Tctex-1-like_sf"/>
</dbReference>
<comment type="similarity">
    <text evidence="1">Belongs to the dynein light chain Tctex-type family.</text>
</comment>
<dbReference type="GO" id="GO:0007018">
    <property type="term" value="P:microtubule-based movement"/>
    <property type="evidence" value="ECO:0007669"/>
    <property type="project" value="TreeGrafter"/>
</dbReference>
<dbReference type="OrthoDB" id="10248487at2759"/>
<dbReference type="KEGG" id="clec:106664084"/>
<dbReference type="OMA" id="MEYENTY"/>
<evidence type="ECO:0000313" key="2">
    <source>
        <dbReference type="EnsemblMetazoa" id="XP_014244953.1"/>
    </source>
</evidence>
<dbReference type="GO" id="GO:0005737">
    <property type="term" value="C:cytoplasm"/>
    <property type="evidence" value="ECO:0007669"/>
    <property type="project" value="TreeGrafter"/>
</dbReference>
<dbReference type="EnsemblMetazoa" id="XM_014389467.2">
    <property type="protein sequence ID" value="XP_014244953.1"/>
    <property type="gene ID" value="LOC106664084"/>
</dbReference>
<dbReference type="PANTHER" id="PTHR21255:SF65">
    <property type="entry name" value="TCTEX1 DOMAIN-CONTAINING PROTEIN 2"/>
    <property type="match status" value="1"/>
</dbReference>
<dbReference type="GO" id="GO:0045505">
    <property type="term" value="F:dynein intermediate chain binding"/>
    <property type="evidence" value="ECO:0007669"/>
    <property type="project" value="TreeGrafter"/>
</dbReference>
<proteinExistence type="inferred from homology"/>
<dbReference type="InterPro" id="IPR005334">
    <property type="entry name" value="Tctex-1-like"/>
</dbReference>
<evidence type="ECO:0000256" key="1">
    <source>
        <dbReference type="ARBA" id="ARBA00005361"/>
    </source>
</evidence>
<keyword evidence="3" id="KW-1185">Reference proteome</keyword>
<dbReference type="Proteomes" id="UP000494040">
    <property type="component" value="Unassembled WGS sequence"/>
</dbReference>
<dbReference type="AlphaFoldDB" id="A0A8I6RGU5"/>
<dbReference type="RefSeq" id="XP_014244953.1">
    <property type="nucleotide sequence ID" value="XM_014389467.2"/>
</dbReference>
<reference evidence="2" key="1">
    <citation type="submission" date="2022-01" db="UniProtKB">
        <authorList>
            <consortium name="EnsemblMetazoa"/>
        </authorList>
    </citation>
    <scope>IDENTIFICATION</scope>
</reference>
<dbReference type="GeneID" id="106664084"/>
<dbReference type="Pfam" id="PF03645">
    <property type="entry name" value="Tctex-1"/>
    <property type="match status" value="1"/>
</dbReference>
<dbReference type="CDD" id="cd21451">
    <property type="entry name" value="DLC-like_TCTEX1D"/>
    <property type="match status" value="1"/>
</dbReference>
<name>A0A8I6RGU5_CIMLE</name>
<dbReference type="GO" id="GO:0005868">
    <property type="term" value="C:cytoplasmic dynein complex"/>
    <property type="evidence" value="ECO:0007669"/>
    <property type="project" value="TreeGrafter"/>
</dbReference>
<organism evidence="2 3">
    <name type="scientific">Cimex lectularius</name>
    <name type="common">Bed bug</name>
    <name type="synonym">Acanthia lectularia</name>
    <dbReference type="NCBI Taxonomy" id="79782"/>
    <lineage>
        <taxon>Eukaryota</taxon>
        <taxon>Metazoa</taxon>
        <taxon>Ecdysozoa</taxon>
        <taxon>Arthropoda</taxon>
        <taxon>Hexapoda</taxon>
        <taxon>Insecta</taxon>
        <taxon>Pterygota</taxon>
        <taxon>Neoptera</taxon>
        <taxon>Paraneoptera</taxon>
        <taxon>Hemiptera</taxon>
        <taxon>Heteroptera</taxon>
        <taxon>Panheteroptera</taxon>
        <taxon>Cimicomorpha</taxon>
        <taxon>Cimicidae</taxon>
        <taxon>Cimex</taxon>
    </lineage>
</organism>
<protein>
    <submittedName>
        <fullName evidence="2">Uncharacterized protein</fullName>
    </submittedName>
</protein>
<evidence type="ECO:0000313" key="3">
    <source>
        <dbReference type="Proteomes" id="UP000494040"/>
    </source>
</evidence>
<accession>A0A8I6RGU5</accession>
<dbReference type="PANTHER" id="PTHR21255">
    <property type="entry name" value="T-COMPLEX-ASSOCIATED-TESTIS-EXPRESSED 1/ DYNEIN LIGHT CHAIN"/>
    <property type="match status" value="1"/>
</dbReference>